<name>A0A0B8ZZI7_BRELN</name>
<sequence>MTRKPRGDSSIATESLPEAWAQVLAHRAVDGMDLDELVARFTSCGIGPQEVSAVLMDGGDSLYEAAAGREPGWAEQFGGPLAVALLAAEVSVFASHLNSRASGARSVAVDTLLDDYSAVAVARELGVSRQKVYEIARSGLRGPHLDHVPWRKT</sequence>
<protein>
    <submittedName>
        <fullName evidence="1">Uncharacterized protein</fullName>
    </submittedName>
</protein>
<evidence type="ECO:0000313" key="2">
    <source>
        <dbReference type="Proteomes" id="UP000031488"/>
    </source>
</evidence>
<keyword evidence="2" id="KW-1185">Reference proteome</keyword>
<dbReference type="AlphaFoldDB" id="A0A0B8ZZI7"/>
<dbReference type="Proteomes" id="UP000031488">
    <property type="component" value="Unassembled WGS sequence"/>
</dbReference>
<comment type="caution">
    <text evidence="1">The sequence shown here is derived from an EMBL/GenBank/DDBJ whole genome shotgun (WGS) entry which is preliminary data.</text>
</comment>
<organism evidence="1 2">
    <name type="scientific">Brevibacterium linens</name>
    <dbReference type="NCBI Taxonomy" id="1703"/>
    <lineage>
        <taxon>Bacteria</taxon>
        <taxon>Bacillati</taxon>
        <taxon>Actinomycetota</taxon>
        <taxon>Actinomycetes</taxon>
        <taxon>Micrococcales</taxon>
        <taxon>Brevibacteriaceae</taxon>
        <taxon>Brevibacterium</taxon>
    </lineage>
</organism>
<dbReference type="EMBL" id="JTJZ01000020">
    <property type="protein sequence ID" value="KHS51699.1"/>
    <property type="molecule type" value="Genomic_DNA"/>
</dbReference>
<dbReference type="OrthoDB" id="5125261at2"/>
<proteinExistence type="predicted"/>
<reference evidence="1 2" key="1">
    <citation type="submission" date="2014-11" db="EMBL/GenBank/DDBJ databases">
        <title>Draft Genome Sequence of Brevibacterium linens AE038-8.</title>
        <authorList>
            <person name="Maizel D."/>
            <person name="Utturkar S.M."/>
            <person name="Brown S.D."/>
            <person name="Ferrero M."/>
            <person name="Rosen B.P."/>
        </authorList>
    </citation>
    <scope>NUCLEOTIDE SEQUENCE [LARGE SCALE GENOMIC DNA]</scope>
    <source>
        <strain evidence="1 2">AE038-8</strain>
    </source>
</reference>
<dbReference type="PATRIC" id="fig|1703.6.peg.2146"/>
<dbReference type="RefSeq" id="WP_152609665.1">
    <property type="nucleotide sequence ID" value="NZ_JTJZ01000020.1"/>
</dbReference>
<evidence type="ECO:0000313" key="1">
    <source>
        <dbReference type="EMBL" id="KHS51699.1"/>
    </source>
</evidence>
<gene>
    <name evidence="1" type="ORF">AE0388_2249</name>
</gene>
<accession>A0A0B8ZZI7</accession>